<keyword evidence="2" id="KW-1185">Reference proteome</keyword>
<evidence type="ECO:0000313" key="1">
    <source>
        <dbReference type="EMBL" id="KAH8984704.1"/>
    </source>
</evidence>
<dbReference type="Gene3D" id="1.20.1280.50">
    <property type="match status" value="1"/>
</dbReference>
<dbReference type="Proteomes" id="UP001201163">
    <property type="component" value="Unassembled WGS sequence"/>
</dbReference>
<name>A0AAD4QAB1_9AGAM</name>
<dbReference type="AlphaFoldDB" id="A0AAD4QAB1"/>
<evidence type="ECO:0008006" key="3">
    <source>
        <dbReference type="Google" id="ProtNLM"/>
    </source>
</evidence>
<sequence>MDNSHINHRFPFLMISHKLDGSESLDSRGHPSSDIQAPSELEDHDGLPAIGSISLVQHDASIEVLSDDVLLAVFGFYLASSSWDWHRLAHVCQRWRLIVFASSRSLDLQLYCTPRTPVKKTIDYWPAFPINIRCGRSRHADASCERLFPEDGDNVIAALQRHNRVRSIDLCLTYSVMEKLSTRVKEPLSELEDLVLRSISSRHFFPSNLPFRWSSRLRVLNLTDISLPSLPLLLSSSPNLVDLQLRRSSEFPPPVALANALSGMTRLESLSLLSDSFHHAGAPLPSGRRVILPALTQLKFRGYSQYLEGLVAEIDAPCLGKIDITFVGLVNSLSEIGQFINLIEAQRSHSRAEIRTNMNDISIWFTPGPSEFEYPSSPYFVLRIHRTRLNHQLSSMGFVCDLFPPFLLGTGDLGIVTRPPSSEQDDIDAENWLRLLRSFSRAERFYVAGELATDIMHALQRVDGDFATVLPALRKLYVAMESGSPCEAFQAAVASFKTARQLSGRPIEVECYSGTRLGTG</sequence>
<dbReference type="SUPFAM" id="SSF52058">
    <property type="entry name" value="L domain-like"/>
    <property type="match status" value="1"/>
</dbReference>
<proteinExistence type="predicted"/>
<protein>
    <recommendedName>
        <fullName evidence="3">F-box domain-containing protein</fullName>
    </recommendedName>
</protein>
<reference evidence="1" key="1">
    <citation type="submission" date="2022-01" db="EMBL/GenBank/DDBJ databases">
        <title>Comparative genomics reveals a dynamic genome evolution in the ectomycorrhizal milk-cap (Lactarius) mushrooms.</title>
        <authorList>
            <consortium name="DOE Joint Genome Institute"/>
            <person name="Lebreton A."/>
            <person name="Tang N."/>
            <person name="Kuo A."/>
            <person name="LaButti K."/>
            <person name="Drula E."/>
            <person name="Barry K."/>
            <person name="Clum A."/>
            <person name="Lipzen A."/>
            <person name="Mousain D."/>
            <person name="Ng V."/>
            <person name="Wang R."/>
            <person name="Wang X."/>
            <person name="Dai Y."/>
            <person name="Henrissat B."/>
            <person name="Grigoriev I.V."/>
            <person name="Guerin-Laguette A."/>
            <person name="Yu F."/>
            <person name="Martin F.M."/>
        </authorList>
    </citation>
    <scope>NUCLEOTIDE SEQUENCE</scope>
    <source>
        <strain evidence="1">QP</strain>
    </source>
</reference>
<organism evidence="1 2">
    <name type="scientific">Lactarius akahatsu</name>
    <dbReference type="NCBI Taxonomy" id="416441"/>
    <lineage>
        <taxon>Eukaryota</taxon>
        <taxon>Fungi</taxon>
        <taxon>Dikarya</taxon>
        <taxon>Basidiomycota</taxon>
        <taxon>Agaricomycotina</taxon>
        <taxon>Agaricomycetes</taxon>
        <taxon>Russulales</taxon>
        <taxon>Russulaceae</taxon>
        <taxon>Lactarius</taxon>
    </lineage>
</organism>
<dbReference type="Gene3D" id="3.80.10.10">
    <property type="entry name" value="Ribonuclease Inhibitor"/>
    <property type="match status" value="1"/>
</dbReference>
<comment type="caution">
    <text evidence="1">The sequence shown here is derived from an EMBL/GenBank/DDBJ whole genome shotgun (WGS) entry which is preliminary data.</text>
</comment>
<dbReference type="InterPro" id="IPR032675">
    <property type="entry name" value="LRR_dom_sf"/>
</dbReference>
<accession>A0AAD4QAB1</accession>
<evidence type="ECO:0000313" key="2">
    <source>
        <dbReference type="Proteomes" id="UP001201163"/>
    </source>
</evidence>
<dbReference type="EMBL" id="JAKELL010000072">
    <property type="protein sequence ID" value="KAH8984704.1"/>
    <property type="molecule type" value="Genomic_DNA"/>
</dbReference>
<gene>
    <name evidence="1" type="ORF">EDB92DRAFT_1885283</name>
</gene>